<dbReference type="InterPro" id="IPR000312">
    <property type="entry name" value="Glycosyl_Trfase_fam3"/>
</dbReference>
<dbReference type="PANTHER" id="PTHR43285:SF2">
    <property type="entry name" value="ANTHRANILATE PHOSPHORIBOSYLTRANSFERASE"/>
    <property type="match status" value="1"/>
</dbReference>
<dbReference type="EMBL" id="KV454436">
    <property type="protein sequence ID" value="ODQ78319.1"/>
    <property type="molecule type" value="Genomic_DNA"/>
</dbReference>
<feature type="domain" description="Glycosyl transferase family 3 N-terminal" evidence="11">
    <location>
        <begin position="11"/>
        <end position="74"/>
    </location>
</feature>
<dbReference type="RefSeq" id="XP_018983647.1">
    <property type="nucleotide sequence ID" value="XM_019129640.1"/>
</dbReference>
<keyword evidence="7" id="KW-0057">Aromatic amino acid biosynthesis</keyword>
<evidence type="ECO:0000256" key="9">
    <source>
        <dbReference type="ARBA" id="ARBA00071401"/>
    </source>
</evidence>
<evidence type="ECO:0000256" key="5">
    <source>
        <dbReference type="ARBA" id="ARBA00022679"/>
    </source>
</evidence>
<dbReference type="Pfam" id="PF02885">
    <property type="entry name" value="Glycos_trans_3N"/>
    <property type="match status" value="1"/>
</dbReference>
<evidence type="ECO:0000256" key="8">
    <source>
        <dbReference type="ARBA" id="ARBA00061500"/>
    </source>
</evidence>
<evidence type="ECO:0000313" key="13">
    <source>
        <dbReference type="Proteomes" id="UP000094336"/>
    </source>
</evidence>
<evidence type="ECO:0000256" key="6">
    <source>
        <dbReference type="ARBA" id="ARBA00022822"/>
    </source>
</evidence>
<evidence type="ECO:0000259" key="10">
    <source>
        <dbReference type="Pfam" id="PF00591"/>
    </source>
</evidence>
<comment type="similarity">
    <text evidence="8">Belongs to the anthranilate phosphoribosyltransferase family.</text>
</comment>
<evidence type="ECO:0000256" key="4">
    <source>
        <dbReference type="ARBA" id="ARBA00022676"/>
    </source>
</evidence>
<dbReference type="GO" id="GO:0005829">
    <property type="term" value="C:cytosol"/>
    <property type="evidence" value="ECO:0007669"/>
    <property type="project" value="TreeGrafter"/>
</dbReference>
<accession>A0A1E3QKU3</accession>
<dbReference type="Gene3D" id="3.40.1030.10">
    <property type="entry name" value="Nucleoside phosphorylase/phosphoribosyltransferase catalytic domain"/>
    <property type="match status" value="1"/>
</dbReference>
<dbReference type="OrthoDB" id="427800at2759"/>
<dbReference type="NCBIfam" id="TIGR01245">
    <property type="entry name" value="trpD"/>
    <property type="match status" value="1"/>
</dbReference>
<sequence length="364" mass="37681">MAIDYKTVLSPYIKSLLLTPPNLTPDNLATVIKLIVQGVPTDIQTAAFLTALRVRGLDHQPEYIAAAAKAVLEFSVLVDPARVDALGYIDVVGTGGDGQNTFNVSTSAAIVAAGMGLNVCKHGGKALTSSSGAGDLMTHLGVSIAKVTAATTPAIVARLNFCFLFAPAFHPGMGKVAPLRAGLGIPTIFNVLGPLMNPIPLRARIIGVYSEHLGQVFAEAACEMDAARGCPGHTMVVWGECGLDEIAPIGRTKVWATTSSGEITVSYIEPADFGLPEHSLSLVASGTPQENAQALLKILGNDAAYADGHPLVDYIVMNAAALSVVGGIADSWSSGVVLARESIRSGAALAALQTFIQAVAEIEE</sequence>
<evidence type="ECO:0000256" key="7">
    <source>
        <dbReference type="ARBA" id="ARBA00023141"/>
    </source>
</evidence>
<protein>
    <recommendedName>
        <fullName evidence="9">Anthranilate phosphoribosyltransferase</fullName>
        <ecNumber evidence="2">2.4.2.18</ecNumber>
    </recommendedName>
</protein>
<dbReference type="InterPro" id="IPR017459">
    <property type="entry name" value="Glycosyl_Trfase_fam3_N_dom"/>
</dbReference>
<dbReference type="AlphaFoldDB" id="A0A1E3QKU3"/>
<dbReference type="Proteomes" id="UP000094336">
    <property type="component" value="Unassembled WGS sequence"/>
</dbReference>
<dbReference type="GO" id="GO:0000162">
    <property type="term" value="P:L-tryptophan biosynthetic process"/>
    <property type="evidence" value="ECO:0007669"/>
    <property type="project" value="UniProtKB-KW"/>
</dbReference>
<keyword evidence="6" id="KW-0822">Tryptophan biosynthesis</keyword>
<keyword evidence="5" id="KW-0808">Transferase</keyword>
<dbReference type="GeneID" id="30147493"/>
<comment type="pathway">
    <text evidence="1">Amino-acid biosynthesis; L-tryptophan biosynthesis; L-tryptophan from chorismate: step 2/5.</text>
</comment>
<name>A0A1E3QKU3_9ASCO</name>
<dbReference type="InterPro" id="IPR005940">
    <property type="entry name" value="Anthranilate_Pribosyl_Tfrase"/>
</dbReference>
<reference evidence="13" key="1">
    <citation type="submission" date="2016-05" db="EMBL/GenBank/DDBJ databases">
        <title>Comparative genomics of biotechnologically important yeasts.</title>
        <authorList>
            <consortium name="DOE Joint Genome Institute"/>
            <person name="Riley R."/>
            <person name="Haridas S."/>
            <person name="Wolfe K.H."/>
            <person name="Lopes M.R."/>
            <person name="Hittinger C.T."/>
            <person name="Goker M."/>
            <person name="Salamov A."/>
            <person name="Wisecaver J."/>
            <person name="Long T.M."/>
            <person name="Aerts A.L."/>
            <person name="Barry K."/>
            <person name="Choi C."/>
            <person name="Clum A."/>
            <person name="Coughlan A.Y."/>
            <person name="Deshpande S."/>
            <person name="Douglass A.P."/>
            <person name="Hanson S.J."/>
            <person name="Klenk H.-P."/>
            <person name="Labutti K."/>
            <person name="Lapidus A."/>
            <person name="Lindquist E."/>
            <person name="Lipzen A."/>
            <person name="Meier-Kolthoff J.P."/>
            <person name="Ohm R.A."/>
            <person name="Otillar R.P."/>
            <person name="Pangilinan J."/>
            <person name="Peng Y."/>
            <person name="Rokas A."/>
            <person name="Rosa C.A."/>
            <person name="Scheuner C."/>
            <person name="Sibirny A.A."/>
            <person name="Slot J.C."/>
            <person name="Stielow J.B."/>
            <person name="Sun H."/>
            <person name="Kurtzman C.P."/>
            <person name="Blackwell M."/>
            <person name="Grigoriev I.V."/>
            <person name="Jeffries T.W."/>
        </authorList>
    </citation>
    <scope>NUCLEOTIDE SEQUENCE [LARGE SCALE GENOMIC DNA]</scope>
    <source>
        <strain evidence="13">NRRL Y-12698</strain>
    </source>
</reference>
<dbReference type="HAMAP" id="MF_00211">
    <property type="entry name" value="TrpD"/>
    <property type="match status" value="1"/>
</dbReference>
<evidence type="ECO:0000256" key="1">
    <source>
        <dbReference type="ARBA" id="ARBA00004907"/>
    </source>
</evidence>
<dbReference type="EC" id="2.4.2.18" evidence="2"/>
<proteinExistence type="inferred from homology"/>
<dbReference type="GO" id="GO:0004048">
    <property type="term" value="F:anthranilate phosphoribosyltransferase activity"/>
    <property type="evidence" value="ECO:0007669"/>
    <property type="project" value="UniProtKB-EC"/>
</dbReference>
<evidence type="ECO:0000313" key="12">
    <source>
        <dbReference type="EMBL" id="ODQ78319.1"/>
    </source>
</evidence>
<evidence type="ECO:0000256" key="2">
    <source>
        <dbReference type="ARBA" id="ARBA00011948"/>
    </source>
</evidence>
<evidence type="ECO:0000256" key="3">
    <source>
        <dbReference type="ARBA" id="ARBA00022605"/>
    </source>
</evidence>
<dbReference type="InterPro" id="IPR035902">
    <property type="entry name" value="Nuc_phospho_transferase"/>
</dbReference>
<dbReference type="Pfam" id="PF00591">
    <property type="entry name" value="Glycos_transf_3"/>
    <property type="match status" value="1"/>
</dbReference>
<dbReference type="SUPFAM" id="SSF47648">
    <property type="entry name" value="Nucleoside phosphorylase/phosphoribosyltransferase N-terminal domain"/>
    <property type="match status" value="1"/>
</dbReference>
<dbReference type="Gene3D" id="1.20.970.10">
    <property type="entry name" value="Transferase, Pyrimidine Nucleoside Phosphorylase, Chain C"/>
    <property type="match status" value="1"/>
</dbReference>
<dbReference type="InterPro" id="IPR036320">
    <property type="entry name" value="Glycosyl_Trfase_fam3_N_dom_sf"/>
</dbReference>
<dbReference type="SUPFAM" id="SSF52418">
    <property type="entry name" value="Nucleoside phosphorylase/phosphoribosyltransferase catalytic domain"/>
    <property type="match status" value="1"/>
</dbReference>
<dbReference type="STRING" id="984486.A0A1E3QKU3"/>
<feature type="domain" description="Glycosyl transferase family 3" evidence="10">
    <location>
        <begin position="88"/>
        <end position="349"/>
    </location>
</feature>
<keyword evidence="3" id="KW-0028">Amino-acid biosynthesis</keyword>
<keyword evidence="4" id="KW-0328">Glycosyltransferase</keyword>
<evidence type="ECO:0000259" key="11">
    <source>
        <dbReference type="Pfam" id="PF02885"/>
    </source>
</evidence>
<dbReference type="FunFam" id="3.40.1030.10:FF:000002">
    <property type="entry name" value="Anthranilate phosphoribosyltransferase"/>
    <property type="match status" value="1"/>
</dbReference>
<dbReference type="PANTHER" id="PTHR43285">
    <property type="entry name" value="ANTHRANILATE PHOSPHORIBOSYLTRANSFERASE"/>
    <property type="match status" value="1"/>
</dbReference>
<gene>
    <name evidence="12" type="ORF">BABINDRAFT_162961</name>
</gene>
<keyword evidence="13" id="KW-1185">Reference proteome</keyword>
<organism evidence="12 13">
    <name type="scientific">Babjeviella inositovora NRRL Y-12698</name>
    <dbReference type="NCBI Taxonomy" id="984486"/>
    <lineage>
        <taxon>Eukaryota</taxon>
        <taxon>Fungi</taxon>
        <taxon>Dikarya</taxon>
        <taxon>Ascomycota</taxon>
        <taxon>Saccharomycotina</taxon>
        <taxon>Pichiomycetes</taxon>
        <taxon>Serinales incertae sedis</taxon>
        <taxon>Babjeviella</taxon>
    </lineage>
</organism>